<gene>
    <name evidence="10" type="primary">LOC106469713</name>
</gene>
<dbReference type="PANTHER" id="PTHR21461:SF69">
    <property type="entry name" value="GLYCOSYLTRANSFERASE FAMILY 92 PROTEIN"/>
    <property type="match status" value="1"/>
</dbReference>
<keyword evidence="3 8" id="KW-0328">Glycosyltransferase</keyword>
<protein>
    <recommendedName>
        <fullName evidence="8">Glycosyltransferase family 92 protein</fullName>
        <ecNumber evidence="8">2.4.1.-</ecNumber>
    </recommendedName>
</protein>
<evidence type="ECO:0000256" key="2">
    <source>
        <dbReference type="ARBA" id="ARBA00007647"/>
    </source>
</evidence>
<dbReference type="Proteomes" id="UP000694941">
    <property type="component" value="Unplaced"/>
</dbReference>
<evidence type="ECO:0000256" key="8">
    <source>
        <dbReference type="RuleBase" id="RU366017"/>
    </source>
</evidence>
<evidence type="ECO:0000256" key="4">
    <source>
        <dbReference type="ARBA" id="ARBA00022679"/>
    </source>
</evidence>
<dbReference type="EC" id="2.4.1.-" evidence="8"/>
<accession>A0ABM1BNP6</accession>
<feature type="transmembrane region" description="Helical" evidence="8">
    <location>
        <begin position="7"/>
        <end position="25"/>
    </location>
</feature>
<keyword evidence="5 8" id="KW-0812">Transmembrane</keyword>
<keyword evidence="9" id="KW-1185">Reference proteome</keyword>
<evidence type="ECO:0000256" key="7">
    <source>
        <dbReference type="ARBA" id="ARBA00023136"/>
    </source>
</evidence>
<keyword evidence="7 8" id="KW-0472">Membrane</keyword>
<name>A0ABM1BNP6_LIMPO</name>
<dbReference type="PANTHER" id="PTHR21461">
    <property type="entry name" value="GLYCOSYLTRANSFERASE FAMILY 92 PROTEIN"/>
    <property type="match status" value="1"/>
</dbReference>
<evidence type="ECO:0000256" key="3">
    <source>
        <dbReference type="ARBA" id="ARBA00022676"/>
    </source>
</evidence>
<dbReference type="GeneID" id="106469713"/>
<evidence type="ECO:0000313" key="10">
    <source>
        <dbReference type="RefSeq" id="XP_013785679.2"/>
    </source>
</evidence>
<organism evidence="9 10">
    <name type="scientific">Limulus polyphemus</name>
    <name type="common">Atlantic horseshoe crab</name>
    <dbReference type="NCBI Taxonomy" id="6850"/>
    <lineage>
        <taxon>Eukaryota</taxon>
        <taxon>Metazoa</taxon>
        <taxon>Ecdysozoa</taxon>
        <taxon>Arthropoda</taxon>
        <taxon>Chelicerata</taxon>
        <taxon>Merostomata</taxon>
        <taxon>Xiphosura</taxon>
        <taxon>Limulidae</taxon>
        <taxon>Limulus</taxon>
    </lineage>
</organism>
<comment type="similarity">
    <text evidence="2 8">Belongs to the glycosyltransferase 92 family.</text>
</comment>
<dbReference type="InterPro" id="IPR008166">
    <property type="entry name" value="Glyco_transf_92"/>
</dbReference>
<proteinExistence type="inferred from homology"/>
<evidence type="ECO:0000256" key="5">
    <source>
        <dbReference type="ARBA" id="ARBA00022692"/>
    </source>
</evidence>
<keyword evidence="6 8" id="KW-1133">Transmembrane helix</keyword>
<sequence>MLQCLRIPFIGLVFLSMFLLLYVFLSADRILDGTKLSRDFKTLPYSITMQYIVAYAANTQTYTCETFSVNFPKSIYNSTLYGWKSPVNEPVFIFSAFFDNRYRYTNQQVRLIGMIQGDFKKSLYCQLWYKNISLPIVVVSEMREMWLDIWNKADHSQFYRPYLINCPVPQDDPVLSSQTPQGVSLSLRPCTNSSIFFKLDVPPRNVTKHKFAICVKSLDFQNDVSFRLIEWLELQFLLGVDELTIYLFNVHPNTYKVLLYYEQLGKVVIIPITLPGYLPNTPLERTRFLHENIWQKRRHELIPYNDCFYRHIYTHEFVVLLDLDEVIIPVHHKTWTRMLRQVFKEKTQAIMKYSSFAVPNVYFFDDFGPSNTNRGVPSYMHILRFLHRSEHFTKPGFAVKSFISTNNTLAVFNHYALFPLYPHTARTMLLNESEVRLHHYRSKCPSGMADDCLENFMKYRRKDTLILKYQKELLMKAGRVIRELSLR</sequence>
<keyword evidence="4 8" id="KW-0808">Transferase</keyword>
<evidence type="ECO:0000256" key="6">
    <source>
        <dbReference type="ARBA" id="ARBA00022989"/>
    </source>
</evidence>
<dbReference type="Pfam" id="PF01697">
    <property type="entry name" value="Glyco_transf_92"/>
    <property type="match status" value="1"/>
</dbReference>
<evidence type="ECO:0000313" key="9">
    <source>
        <dbReference type="Proteomes" id="UP000694941"/>
    </source>
</evidence>
<evidence type="ECO:0000256" key="1">
    <source>
        <dbReference type="ARBA" id="ARBA00004167"/>
    </source>
</evidence>
<comment type="subcellular location">
    <subcellularLocation>
        <location evidence="1">Membrane</location>
        <topology evidence="1">Single-pass membrane protein</topology>
    </subcellularLocation>
</comment>
<dbReference type="RefSeq" id="XP_013785679.2">
    <property type="nucleotide sequence ID" value="XM_013930225.2"/>
</dbReference>
<reference evidence="10" key="1">
    <citation type="submission" date="2025-08" db="UniProtKB">
        <authorList>
            <consortium name="RefSeq"/>
        </authorList>
    </citation>
    <scope>IDENTIFICATION</scope>
    <source>
        <tissue evidence="10">Muscle</tissue>
    </source>
</reference>